<sequence>MGTVMDSHFLGLTAIVTLVYQFIFSLSQHSSSLITLTSWELRTSLYSFILTLILKGSWYFRQVVLSLFVVLWAFGCTILLMRFDRKGKNIILCKDIRSSLLVLLFQNFSPVFRYYSGEDRRLTTNVTIFETGTFWILQAIWVWTVTLPVTVVNASDKQPPIFLWWGIFLASTPVLEGAEWLVVFGPVLISLLLLFVSGIPLLEASADKKFGNVAAYRAYKRKTSPLILLPPGVYGSLPQWLKAILLFEFPLYSRNLPQEELSW</sequence>
<dbReference type="Pfam" id="PF06966">
    <property type="entry name" value="DUF1295"/>
    <property type="match status" value="2"/>
</dbReference>
<proteinExistence type="predicted"/>
<feature type="transmembrane region" description="Helical" evidence="1">
    <location>
        <begin position="135"/>
        <end position="154"/>
    </location>
</feature>
<gene>
    <name evidence="2" type="ORF">HAX54_018062</name>
</gene>
<keyword evidence="1" id="KW-0472">Membrane</keyword>
<feature type="transmembrane region" description="Helical" evidence="1">
    <location>
        <begin position="161"/>
        <end position="178"/>
    </location>
</feature>
<comment type="caution">
    <text evidence="2">The sequence shown here is derived from an EMBL/GenBank/DDBJ whole genome shotgun (WGS) entry which is preliminary data.</text>
</comment>
<feature type="transmembrane region" description="Helical" evidence="1">
    <location>
        <begin position="64"/>
        <end position="83"/>
    </location>
</feature>
<accession>A0ABS8S101</accession>
<dbReference type="InterPro" id="IPR010721">
    <property type="entry name" value="UstE-like"/>
</dbReference>
<protein>
    <recommendedName>
        <fullName evidence="4">Steroid 5-alpha reductase C-terminal domain-containing protein</fullName>
    </recommendedName>
</protein>
<dbReference type="Proteomes" id="UP000823775">
    <property type="component" value="Unassembled WGS sequence"/>
</dbReference>
<evidence type="ECO:0008006" key="4">
    <source>
        <dbReference type="Google" id="ProtNLM"/>
    </source>
</evidence>
<feature type="transmembrane region" description="Helical" evidence="1">
    <location>
        <begin position="184"/>
        <end position="202"/>
    </location>
</feature>
<feature type="transmembrane region" description="Helical" evidence="1">
    <location>
        <begin position="95"/>
        <end position="115"/>
    </location>
</feature>
<keyword evidence="3" id="KW-1185">Reference proteome</keyword>
<dbReference type="PANTHER" id="PTHR32251">
    <property type="entry name" value="3-OXO-5-ALPHA-STEROID 4-DEHYDROGENASE"/>
    <property type="match status" value="1"/>
</dbReference>
<evidence type="ECO:0000313" key="2">
    <source>
        <dbReference type="EMBL" id="MCD7452760.1"/>
    </source>
</evidence>
<name>A0ABS8S101_DATST</name>
<dbReference type="PANTHER" id="PTHR32251:SF25">
    <property type="entry name" value="STEROID 5-ALPHA REDUCTASE C-TERMINAL DOMAIN-CONTAINING PROTEIN"/>
    <property type="match status" value="1"/>
</dbReference>
<evidence type="ECO:0000313" key="3">
    <source>
        <dbReference type="Proteomes" id="UP000823775"/>
    </source>
</evidence>
<dbReference type="EMBL" id="JACEIK010000222">
    <property type="protein sequence ID" value="MCD7452760.1"/>
    <property type="molecule type" value="Genomic_DNA"/>
</dbReference>
<reference evidence="2 3" key="1">
    <citation type="journal article" date="2021" name="BMC Genomics">
        <title>Datura genome reveals duplications of psychoactive alkaloid biosynthetic genes and high mutation rate following tissue culture.</title>
        <authorList>
            <person name="Rajewski A."/>
            <person name="Carter-House D."/>
            <person name="Stajich J."/>
            <person name="Litt A."/>
        </authorList>
    </citation>
    <scope>NUCLEOTIDE SEQUENCE [LARGE SCALE GENOMIC DNA]</scope>
    <source>
        <strain evidence="2">AR-01</strain>
    </source>
</reference>
<evidence type="ECO:0000256" key="1">
    <source>
        <dbReference type="SAM" id="Phobius"/>
    </source>
</evidence>
<organism evidence="2 3">
    <name type="scientific">Datura stramonium</name>
    <name type="common">Jimsonweed</name>
    <name type="synonym">Common thornapple</name>
    <dbReference type="NCBI Taxonomy" id="4076"/>
    <lineage>
        <taxon>Eukaryota</taxon>
        <taxon>Viridiplantae</taxon>
        <taxon>Streptophyta</taxon>
        <taxon>Embryophyta</taxon>
        <taxon>Tracheophyta</taxon>
        <taxon>Spermatophyta</taxon>
        <taxon>Magnoliopsida</taxon>
        <taxon>eudicotyledons</taxon>
        <taxon>Gunneridae</taxon>
        <taxon>Pentapetalae</taxon>
        <taxon>asterids</taxon>
        <taxon>lamiids</taxon>
        <taxon>Solanales</taxon>
        <taxon>Solanaceae</taxon>
        <taxon>Solanoideae</taxon>
        <taxon>Datureae</taxon>
        <taxon>Datura</taxon>
    </lineage>
</organism>
<keyword evidence="1" id="KW-0812">Transmembrane</keyword>
<feature type="transmembrane region" description="Helical" evidence="1">
    <location>
        <begin position="6"/>
        <end position="27"/>
    </location>
</feature>
<keyword evidence="1" id="KW-1133">Transmembrane helix</keyword>